<gene>
    <name evidence="1" type="ORF">MGAL_10B094617</name>
</gene>
<reference evidence="1" key="1">
    <citation type="submission" date="2018-11" db="EMBL/GenBank/DDBJ databases">
        <authorList>
            <person name="Alioto T."/>
            <person name="Alioto T."/>
        </authorList>
    </citation>
    <scope>NUCLEOTIDE SEQUENCE</scope>
</reference>
<dbReference type="AlphaFoldDB" id="A0A8B6EE89"/>
<organism evidence="1 2">
    <name type="scientific">Mytilus galloprovincialis</name>
    <name type="common">Mediterranean mussel</name>
    <dbReference type="NCBI Taxonomy" id="29158"/>
    <lineage>
        <taxon>Eukaryota</taxon>
        <taxon>Metazoa</taxon>
        <taxon>Spiralia</taxon>
        <taxon>Lophotrochozoa</taxon>
        <taxon>Mollusca</taxon>
        <taxon>Bivalvia</taxon>
        <taxon>Autobranchia</taxon>
        <taxon>Pteriomorphia</taxon>
        <taxon>Mytilida</taxon>
        <taxon>Mytiloidea</taxon>
        <taxon>Mytilidae</taxon>
        <taxon>Mytilinae</taxon>
        <taxon>Mytilus</taxon>
    </lineage>
</organism>
<accession>A0A8B6EE89</accession>
<keyword evidence="2" id="KW-1185">Reference proteome</keyword>
<dbReference type="OrthoDB" id="6187232at2759"/>
<evidence type="ECO:0000313" key="2">
    <source>
        <dbReference type="Proteomes" id="UP000596742"/>
    </source>
</evidence>
<evidence type="ECO:0000313" key="1">
    <source>
        <dbReference type="EMBL" id="VDI33636.1"/>
    </source>
</evidence>
<dbReference type="Proteomes" id="UP000596742">
    <property type="component" value="Unassembled WGS sequence"/>
</dbReference>
<dbReference type="EMBL" id="UYJE01005059">
    <property type="protein sequence ID" value="VDI33636.1"/>
    <property type="molecule type" value="Genomic_DNA"/>
</dbReference>
<protein>
    <submittedName>
        <fullName evidence="1">Uncharacterized protein</fullName>
    </submittedName>
</protein>
<proteinExistence type="predicted"/>
<comment type="caution">
    <text evidence="1">The sequence shown here is derived from an EMBL/GenBank/DDBJ whole genome shotgun (WGS) entry which is preliminary data.</text>
</comment>
<sequence length="164" mass="18445">MSSRRVIALETILVPVGHEAVIKSGLTNRTGITGKDSFVGILTPEKSFLEKHCLAIAKTLVDATNQIIYTRLYNPGPVEVRVYKYTHMALFTPVSRIGPTINLCQQNPAQHVNQVTTDTDTSIVPEHLQLVFDRGCKHLKGEQVEKILKIYFKEPKLFSETRRS</sequence>
<name>A0A8B6EE89_MYTGA</name>